<evidence type="ECO:0000313" key="1">
    <source>
        <dbReference type="EMBL" id="NBI54186.1"/>
    </source>
</evidence>
<protein>
    <submittedName>
        <fullName evidence="1">Uncharacterized protein</fullName>
    </submittedName>
</protein>
<accession>A0ABW9YLQ0</accession>
<reference evidence="1 2" key="1">
    <citation type="journal article" date="2017" name="Int. J. Syst. Evol. Microbiol.">
        <title>Photobacterium alginatilyticum sp. nov., a marine bacterium isolated from bottom seawater.</title>
        <authorList>
            <person name="Wang X."/>
            <person name="Wang Y."/>
            <person name="Yang X."/>
            <person name="Sun H."/>
            <person name="Li B."/>
            <person name="Zhang X.H."/>
        </authorList>
    </citation>
    <scope>NUCLEOTIDE SEQUENCE [LARGE SCALE GENOMIC DNA]</scope>
    <source>
        <strain evidence="1 2">P03D4</strain>
    </source>
</reference>
<comment type="caution">
    <text evidence="1">The sequence shown here is derived from an EMBL/GenBank/DDBJ whole genome shotgun (WGS) entry which is preliminary data.</text>
</comment>
<name>A0ABW9YLQ0_9GAMM</name>
<organism evidence="1 2">
    <name type="scientific">Photobacterium alginatilyticum</name>
    <dbReference type="NCBI Taxonomy" id="1775171"/>
    <lineage>
        <taxon>Bacteria</taxon>
        <taxon>Pseudomonadati</taxon>
        <taxon>Pseudomonadota</taxon>
        <taxon>Gammaproteobacteria</taxon>
        <taxon>Vibrionales</taxon>
        <taxon>Vibrionaceae</taxon>
        <taxon>Photobacterium</taxon>
    </lineage>
</organism>
<proteinExistence type="predicted"/>
<sequence>MNNLILHPGVGVEELDAVYDALKSETKSKRSEQSLKIVRDICEDISKGNRDFKYEIIGDLSKSNGGPSAQAIRNKNGERYQILIDAYTRAYPKPIAPEKVKTKSWVERITEPDIRWMAKEVIRENKLLKTENDMLRRAMRSDSGPLLQIGGSGTTPKSASTLPNLNAAELAALQDAIDPQSLKRAGLSIGDSGEVRDENNHRLLPRGFVSAIEKILTVSQN</sequence>
<dbReference type="EMBL" id="RSEJ01000018">
    <property type="protein sequence ID" value="NBI54186.1"/>
    <property type="molecule type" value="Genomic_DNA"/>
</dbReference>
<dbReference type="RefSeq" id="WP_160653739.1">
    <property type="nucleotide sequence ID" value="NZ_RSEJ01000018.1"/>
</dbReference>
<dbReference type="Proteomes" id="UP000738517">
    <property type="component" value="Unassembled WGS sequence"/>
</dbReference>
<evidence type="ECO:0000313" key="2">
    <source>
        <dbReference type="Proteomes" id="UP000738517"/>
    </source>
</evidence>
<dbReference type="InterPro" id="IPR048061">
    <property type="entry name" value="GmtX-like"/>
</dbReference>
<gene>
    <name evidence="1" type="ORF">EIZ48_16690</name>
</gene>
<keyword evidence="2" id="KW-1185">Reference proteome</keyword>
<dbReference type="NCBIfam" id="NF040692">
    <property type="entry name" value="recomb_assoc"/>
    <property type="match status" value="1"/>
</dbReference>